<accession>A0AAU9DTM8</accession>
<keyword evidence="6" id="KW-0472">Membrane</keyword>
<dbReference type="InterPro" id="IPR005467">
    <property type="entry name" value="His_kinase_dom"/>
</dbReference>
<keyword evidence="6" id="KW-0812">Transmembrane</keyword>
<reference evidence="8 9" key="1">
    <citation type="submission" date="2022-11" db="EMBL/GenBank/DDBJ databases">
        <title>Haliovirga abyssi gen. nov., sp. nov., a mesophilic fermentative bacterium isolated from the Iheya North hydrothermal field and the proposal of Haliovirgaceae fam. nov.</title>
        <authorList>
            <person name="Miyazaki U."/>
            <person name="Tame A."/>
            <person name="Miyazaki J."/>
            <person name="Takai K."/>
            <person name="Sawayama S."/>
            <person name="Kitajima M."/>
            <person name="Okamoto A."/>
            <person name="Nakagawa S."/>
        </authorList>
    </citation>
    <scope>NUCLEOTIDE SEQUENCE [LARGE SCALE GENOMIC DNA]</scope>
    <source>
        <strain evidence="8 9">IC12</strain>
    </source>
</reference>
<feature type="coiled-coil region" evidence="5">
    <location>
        <begin position="371"/>
        <end position="415"/>
    </location>
</feature>
<dbReference type="AlphaFoldDB" id="A0AAU9DTM8"/>
<evidence type="ECO:0000259" key="7">
    <source>
        <dbReference type="PROSITE" id="PS50109"/>
    </source>
</evidence>
<dbReference type="PROSITE" id="PS50109">
    <property type="entry name" value="HIS_KIN"/>
    <property type="match status" value="1"/>
</dbReference>
<evidence type="ECO:0000256" key="6">
    <source>
        <dbReference type="SAM" id="Phobius"/>
    </source>
</evidence>
<organism evidence="8 9">
    <name type="scientific">Haliovirga abyssi</name>
    <dbReference type="NCBI Taxonomy" id="2996794"/>
    <lineage>
        <taxon>Bacteria</taxon>
        <taxon>Fusobacteriati</taxon>
        <taxon>Fusobacteriota</taxon>
        <taxon>Fusobacteriia</taxon>
        <taxon>Fusobacteriales</taxon>
        <taxon>Haliovirgaceae</taxon>
        <taxon>Haliovirga</taxon>
    </lineage>
</organism>
<name>A0AAU9DTM8_9FUSO</name>
<dbReference type="PANTHER" id="PTHR43047">
    <property type="entry name" value="TWO-COMPONENT HISTIDINE PROTEIN KINASE"/>
    <property type="match status" value="1"/>
</dbReference>
<dbReference type="PANTHER" id="PTHR43047:SF72">
    <property type="entry name" value="OSMOSENSING HISTIDINE PROTEIN KINASE SLN1"/>
    <property type="match status" value="1"/>
</dbReference>
<protein>
    <recommendedName>
        <fullName evidence="2">histidine kinase</fullName>
        <ecNumber evidence="2">2.7.13.3</ecNumber>
    </recommendedName>
</protein>
<dbReference type="Gene3D" id="1.10.287.130">
    <property type="match status" value="1"/>
</dbReference>
<dbReference type="SUPFAM" id="SSF47384">
    <property type="entry name" value="Homodimeric domain of signal transducing histidine kinase"/>
    <property type="match status" value="1"/>
</dbReference>
<evidence type="ECO:0000256" key="4">
    <source>
        <dbReference type="ARBA" id="ARBA00022777"/>
    </source>
</evidence>
<proteinExistence type="predicted"/>
<dbReference type="CDD" id="cd18774">
    <property type="entry name" value="PDC2_HK_sensor"/>
    <property type="match status" value="1"/>
</dbReference>
<evidence type="ECO:0000256" key="2">
    <source>
        <dbReference type="ARBA" id="ARBA00012438"/>
    </source>
</evidence>
<keyword evidence="6" id="KW-1133">Transmembrane helix</keyword>
<evidence type="ECO:0000256" key="1">
    <source>
        <dbReference type="ARBA" id="ARBA00000085"/>
    </source>
</evidence>
<evidence type="ECO:0000256" key="3">
    <source>
        <dbReference type="ARBA" id="ARBA00022679"/>
    </source>
</evidence>
<feature type="transmembrane region" description="Helical" evidence="6">
    <location>
        <begin position="299"/>
        <end position="323"/>
    </location>
</feature>
<dbReference type="GO" id="GO:0005886">
    <property type="term" value="C:plasma membrane"/>
    <property type="evidence" value="ECO:0007669"/>
    <property type="project" value="TreeGrafter"/>
</dbReference>
<dbReference type="GO" id="GO:0000155">
    <property type="term" value="F:phosphorelay sensor kinase activity"/>
    <property type="evidence" value="ECO:0007669"/>
    <property type="project" value="InterPro"/>
</dbReference>
<gene>
    <name evidence="8" type="ORF">HLVA_11130</name>
</gene>
<dbReference type="InterPro" id="IPR036890">
    <property type="entry name" value="HATPase_C_sf"/>
</dbReference>
<dbReference type="RefSeq" id="WP_307903409.1">
    <property type="nucleotide sequence ID" value="NZ_AP027059.1"/>
</dbReference>
<keyword evidence="5" id="KW-0175">Coiled coil</keyword>
<evidence type="ECO:0000313" key="8">
    <source>
        <dbReference type="EMBL" id="BDU50544.1"/>
    </source>
</evidence>
<dbReference type="SMART" id="SM00387">
    <property type="entry name" value="HATPase_c"/>
    <property type="match status" value="1"/>
</dbReference>
<dbReference type="Gene3D" id="3.30.565.10">
    <property type="entry name" value="Histidine kinase-like ATPase, C-terminal domain"/>
    <property type="match status" value="1"/>
</dbReference>
<dbReference type="EC" id="2.7.13.3" evidence="2"/>
<dbReference type="Pfam" id="PF02518">
    <property type="entry name" value="HATPase_c"/>
    <property type="match status" value="1"/>
</dbReference>
<dbReference type="Gene3D" id="3.30.450.20">
    <property type="entry name" value="PAS domain"/>
    <property type="match status" value="1"/>
</dbReference>
<keyword evidence="4" id="KW-0418">Kinase</keyword>
<dbReference type="GO" id="GO:0009927">
    <property type="term" value="F:histidine phosphotransfer kinase activity"/>
    <property type="evidence" value="ECO:0007669"/>
    <property type="project" value="TreeGrafter"/>
</dbReference>
<dbReference type="InterPro" id="IPR036097">
    <property type="entry name" value="HisK_dim/P_sf"/>
</dbReference>
<dbReference type="KEGG" id="haby:HLVA_11130"/>
<feature type="transmembrane region" description="Helical" evidence="6">
    <location>
        <begin position="12"/>
        <end position="32"/>
    </location>
</feature>
<sequence>MKKLTLREKIVVFSALFIIIPSIFITIVSIKISTGIIETQMNNNREQLLLQIKSDLDNKLSSVESVIVLLNNDIKARDIILKKNNKAEDSRYIRNMLKNIVTSEGDIISSISVYSYKNNNFFSYGDVKYNPKFKSEEWNKNSLSKNGGFYYGLPNDISDYDNINWPTIVVGKAFYFSNGKKPDFVMKILLRMEFFTKFINKTFYGKNSKSFIINNSGKMIVCGEQSNKIKFYKNLDEISKKDNFKNILKKVNVLKTKENSYVHIHNGKYVVYMVNFSGNSWSLVSAIPTNNITSELKKIIWIVLIILIITIVIETYFLFLFFYKELISPLNEILAVIKNFKISGIGNIKMFENNIKKNELEQIKIVILEMMQEIQNNYKDIQLNNNELKEIHIKLENKINELKELGSEKDSFLERTSYELISNLENTLAIIEVLFNKVIGQLTKEQEYNLKMIYANINKLMNTTNDVLELSKLKKNKIKLDIEDFNIKNIVDNEIKNLNVYALNKNLEISNNITEDIYVRGDKVRVKKIFYNLIENSIKFTKKGNVEISYNILKDKNRIEISISDTGVGIKKEMYSLIFDSFEKSYKMFGEREKLKGLGLYVVKKIVEAHGEELKIDSKIGVGTKISFILTLSESSKN</sequence>
<feature type="domain" description="Histidine kinase" evidence="7">
    <location>
        <begin position="415"/>
        <end position="634"/>
    </location>
</feature>
<keyword evidence="9" id="KW-1185">Reference proteome</keyword>
<keyword evidence="3" id="KW-0808">Transferase</keyword>
<dbReference type="InterPro" id="IPR003594">
    <property type="entry name" value="HATPase_dom"/>
</dbReference>
<dbReference type="PRINTS" id="PR00344">
    <property type="entry name" value="BCTRLSENSOR"/>
</dbReference>
<evidence type="ECO:0000313" key="9">
    <source>
        <dbReference type="Proteomes" id="UP001321582"/>
    </source>
</evidence>
<evidence type="ECO:0000256" key="5">
    <source>
        <dbReference type="SAM" id="Coils"/>
    </source>
</evidence>
<dbReference type="SUPFAM" id="SSF55874">
    <property type="entry name" value="ATPase domain of HSP90 chaperone/DNA topoisomerase II/histidine kinase"/>
    <property type="match status" value="1"/>
</dbReference>
<dbReference type="EMBL" id="AP027059">
    <property type="protein sequence ID" value="BDU50544.1"/>
    <property type="molecule type" value="Genomic_DNA"/>
</dbReference>
<dbReference type="Proteomes" id="UP001321582">
    <property type="component" value="Chromosome"/>
</dbReference>
<comment type="catalytic activity">
    <reaction evidence="1">
        <text>ATP + protein L-histidine = ADP + protein N-phospho-L-histidine.</text>
        <dbReference type="EC" id="2.7.13.3"/>
    </reaction>
</comment>
<dbReference type="InterPro" id="IPR004358">
    <property type="entry name" value="Sig_transdc_His_kin-like_C"/>
</dbReference>